<dbReference type="InterPro" id="IPR052942">
    <property type="entry name" value="LPS_cholinephosphotransferase"/>
</dbReference>
<proteinExistence type="predicted"/>
<evidence type="ECO:0000313" key="2">
    <source>
        <dbReference type="EMBL" id="KOO67776.1"/>
    </source>
</evidence>
<gene>
    <name evidence="2" type="ORF">ACU52_11495</name>
</gene>
<dbReference type="Pfam" id="PF04991">
    <property type="entry name" value="LicD"/>
    <property type="match status" value="1"/>
</dbReference>
<dbReference type="PANTHER" id="PTHR43404">
    <property type="entry name" value="LIPOPOLYSACCHARIDE CHOLINEPHOSPHOTRANSFERASE LICD"/>
    <property type="match status" value="1"/>
</dbReference>
<sequence length="269" mass="31365">MKRITDIAELRKVQTGILDDIHRFCAANGIMYFLSCGTLIGAVRHKGYIPWDDDLDLYMPRKDYDRFVKLYTDAGGRYRVLDPKKEKNYFYTFAKVVDTRTLLVETETEGYQIGVYVDIFPVDYVSDNEAERQRIFKRKRLLYKIRRCKISKRNYLKSALAYYCYKMLPVTVGMLNGMIERMVVRREPTNTVANMTEAGPSVKGCMPAKDIEGDVDIEFEGKMYKTMAGYKDYLSRTYGDYMKLPPVDQRVTHSFEAYWTDGNEPKDGE</sequence>
<dbReference type="InterPro" id="IPR007074">
    <property type="entry name" value="LicD/FKTN/FKRP_NTP_transf"/>
</dbReference>
<dbReference type="AlphaFoldDB" id="A0A8E1UPY8"/>
<evidence type="ECO:0000259" key="1">
    <source>
        <dbReference type="Pfam" id="PF04991"/>
    </source>
</evidence>
<dbReference type="PANTHER" id="PTHR43404:SF2">
    <property type="entry name" value="LIPOPOLYSACCHARIDE CHOLINEPHOSPHOTRANSFERASE LICD"/>
    <property type="match status" value="1"/>
</dbReference>
<accession>A0A8E1UPY8</accession>
<protein>
    <recommendedName>
        <fullName evidence="1">LicD/FKTN/FKRP nucleotidyltransferase domain-containing protein</fullName>
    </recommendedName>
</protein>
<feature type="domain" description="LicD/FKTN/FKRP nucleotidyltransferase" evidence="1">
    <location>
        <begin position="25"/>
        <end position="239"/>
    </location>
</feature>
<evidence type="ECO:0000313" key="3">
    <source>
        <dbReference type="Proteomes" id="UP000036951"/>
    </source>
</evidence>
<dbReference type="RefSeq" id="WP_053398875.1">
    <property type="nucleotide sequence ID" value="NZ_LFQU01000025.1"/>
</dbReference>
<comment type="caution">
    <text evidence="2">The sequence shown here is derived from an EMBL/GenBank/DDBJ whole genome shotgun (WGS) entry which is preliminary data.</text>
</comment>
<keyword evidence="3" id="KW-1185">Reference proteome</keyword>
<name>A0A8E1UPY8_9BACT</name>
<reference evidence="2 3" key="1">
    <citation type="submission" date="2015-06" db="EMBL/GenBank/DDBJ databases">
        <title>Prevotella sp. 109, sp. nov., a novel member of the family Prevotellaceae isolated from human faeces.</title>
        <authorList>
            <person name="Shkoporov A.N."/>
            <person name="Chaplin A.V."/>
            <person name="Kafarskaia L.I."/>
            <person name="Efimov B.A."/>
        </authorList>
    </citation>
    <scope>NUCLEOTIDE SEQUENCE [LARGE SCALE GENOMIC DNA]</scope>
    <source>
        <strain evidence="2 3">109</strain>
    </source>
</reference>
<organism evidence="2 3">
    <name type="scientific">Xylanibacter rarus</name>
    <dbReference type="NCBI Taxonomy" id="1676614"/>
    <lineage>
        <taxon>Bacteria</taxon>
        <taxon>Pseudomonadati</taxon>
        <taxon>Bacteroidota</taxon>
        <taxon>Bacteroidia</taxon>
        <taxon>Bacteroidales</taxon>
        <taxon>Prevotellaceae</taxon>
        <taxon>Xylanibacter</taxon>
    </lineage>
</organism>
<dbReference type="Proteomes" id="UP000036951">
    <property type="component" value="Unassembled WGS sequence"/>
</dbReference>
<dbReference type="GO" id="GO:0009100">
    <property type="term" value="P:glycoprotein metabolic process"/>
    <property type="evidence" value="ECO:0007669"/>
    <property type="project" value="UniProtKB-ARBA"/>
</dbReference>
<dbReference type="EMBL" id="LFQU01000025">
    <property type="protein sequence ID" value="KOO67776.1"/>
    <property type="molecule type" value="Genomic_DNA"/>
</dbReference>